<dbReference type="AlphaFoldDB" id="M8DD92"/>
<dbReference type="HOGENOM" id="CLU_2262528_0_0_9"/>
<gene>
    <name evidence="2" type="ORF">TthWC1_2490</name>
</gene>
<dbReference type="PATRIC" id="fig|1198630.3.peg.2484"/>
<keyword evidence="3" id="KW-1185">Reference proteome</keyword>
<protein>
    <submittedName>
        <fullName evidence="2">Uncharacterized protein</fullName>
    </submittedName>
</protein>
<evidence type="ECO:0000256" key="1">
    <source>
        <dbReference type="SAM" id="Phobius"/>
    </source>
</evidence>
<evidence type="ECO:0000313" key="3">
    <source>
        <dbReference type="Proteomes" id="UP000013242"/>
    </source>
</evidence>
<evidence type="ECO:0000313" key="2">
    <source>
        <dbReference type="EMBL" id="EMT38007.1"/>
    </source>
</evidence>
<accession>M8DD92</accession>
<reference evidence="2 3" key="1">
    <citation type="journal article" date="2013" name="PLoS ONE">
        <title>Genomic Evaluation of Thermoanaerobacter spp. for the Construction of Designer Co-Cultures to Improve Lignocellulosic Biofuel Production.</title>
        <authorList>
            <person name="Verbeke T.J."/>
            <person name="Zhang X."/>
            <person name="Henrissat B."/>
            <person name="Spicer V."/>
            <person name="Rydzak T."/>
            <person name="Krokhin O.V."/>
            <person name="Fristensky B."/>
            <person name="Levin D.B."/>
            <person name="Sparling R."/>
        </authorList>
    </citation>
    <scope>NUCLEOTIDE SEQUENCE [LARGE SCALE GENOMIC DNA]</scope>
    <source>
        <strain evidence="2 3">WC1</strain>
    </source>
</reference>
<organism evidence="2 3">
    <name type="scientific">Thermoanaerobacter thermohydrosulfuricus WC1</name>
    <dbReference type="NCBI Taxonomy" id="1198630"/>
    <lineage>
        <taxon>Bacteria</taxon>
        <taxon>Bacillati</taxon>
        <taxon>Bacillota</taxon>
        <taxon>Clostridia</taxon>
        <taxon>Thermoanaerobacterales</taxon>
        <taxon>Thermoanaerobacteraceae</taxon>
        <taxon>Thermoanaerobacter</taxon>
    </lineage>
</organism>
<dbReference type="Proteomes" id="UP000013242">
    <property type="component" value="Unassembled WGS sequence"/>
</dbReference>
<name>M8DD92_THETY</name>
<comment type="caution">
    <text evidence="2">The sequence shown here is derived from an EMBL/GenBank/DDBJ whole genome shotgun (WGS) entry which is preliminary data.</text>
</comment>
<keyword evidence="1" id="KW-0812">Transmembrane</keyword>
<proteinExistence type="predicted"/>
<keyword evidence="1" id="KW-1133">Transmembrane helix</keyword>
<dbReference type="EMBL" id="AMYG01000062">
    <property type="protein sequence ID" value="EMT38007.1"/>
    <property type="molecule type" value="Genomic_DNA"/>
</dbReference>
<feature type="transmembrane region" description="Helical" evidence="1">
    <location>
        <begin position="45"/>
        <end position="66"/>
    </location>
</feature>
<feature type="transmembrane region" description="Helical" evidence="1">
    <location>
        <begin position="16"/>
        <end position="33"/>
    </location>
</feature>
<dbReference type="RefSeq" id="WP_004405050.1">
    <property type="nucleotide sequence ID" value="NZ_KB731310.1"/>
</dbReference>
<keyword evidence="1" id="KW-0472">Membrane</keyword>
<sequence>MKNFFNAPYQFSFKDVLAIFFTGTFLFVTFKATKSKDALEVMKTLIPLISIVLGGYFGQEMVSAYFQSKSPYPPNYYGGYYGGYYPLPQQAADEQQTENNPTI</sequence>